<keyword evidence="2 6" id="KW-0489">Methyltransferase</keyword>
<keyword evidence="4 6" id="KW-0949">S-adenosyl-L-methionine</keyword>
<evidence type="ECO:0000256" key="1">
    <source>
        <dbReference type="ARBA" id="ARBA00011975"/>
    </source>
</evidence>
<protein>
    <recommendedName>
        <fullName evidence="1">DNA (cytosine-5-)-methyltransferase</fullName>
        <ecNumber evidence="1">2.1.1.37</ecNumber>
    </recommendedName>
</protein>
<dbReference type="Pfam" id="PF00145">
    <property type="entry name" value="DNA_methylase"/>
    <property type="match status" value="1"/>
</dbReference>
<proteinExistence type="inferred from homology"/>
<evidence type="ECO:0000256" key="5">
    <source>
        <dbReference type="ARBA" id="ARBA00022747"/>
    </source>
</evidence>
<dbReference type="SUPFAM" id="SSF53335">
    <property type="entry name" value="S-adenosyl-L-methionine-dependent methyltransferases"/>
    <property type="match status" value="1"/>
</dbReference>
<keyword evidence="9" id="KW-1185">Reference proteome</keyword>
<accession>A0A1C5K9F2</accession>
<dbReference type="AlphaFoldDB" id="A0A1C5K9F2"/>
<evidence type="ECO:0000256" key="7">
    <source>
        <dbReference type="RuleBase" id="RU000416"/>
    </source>
</evidence>
<comment type="similarity">
    <text evidence="6 7">Belongs to the class I-like SAM-binding methyltransferase superfamily. C5-methyltransferase family.</text>
</comment>
<dbReference type="Proteomes" id="UP000199360">
    <property type="component" value="Unassembled WGS sequence"/>
</dbReference>
<reference evidence="9" key="1">
    <citation type="submission" date="2016-06" db="EMBL/GenBank/DDBJ databases">
        <authorList>
            <person name="Varghese N."/>
            <person name="Submissions Spin"/>
        </authorList>
    </citation>
    <scope>NUCLEOTIDE SEQUENCE [LARGE SCALE GENOMIC DNA]</scope>
    <source>
        <strain evidence="9">DSM 45647</strain>
    </source>
</reference>
<dbReference type="EC" id="2.1.1.37" evidence="1"/>
<name>A0A1C5K9F2_9ACTN</name>
<organism evidence="8 9">
    <name type="scientific">Micromonospora humi</name>
    <dbReference type="NCBI Taxonomy" id="745366"/>
    <lineage>
        <taxon>Bacteria</taxon>
        <taxon>Bacillati</taxon>
        <taxon>Actinomycetota</taxon>
        <taxon>Actinomycetes</taxon>
        <taxon>Micromonosporales</taxon>
        <taxon>Micromonosporaceae</taxon>
        <taxon>Micromonospora</taxon>
    </lineage>
</organism>
<evidence type="ECO:0000256" key="2">
    <source>
        <dbReference type="ARBA" id="ARBA00022603"/>
    </source>
</evidence>
<evidence type="ECO:0000256" key="4">
    <source>
        <dbReference type="ARBA" id="ARBA00022691"/>
    </source>
</evidence>
<feature type="active site" evidence="6">
    <location>
        <position position="85"/>
    </location>
</feature>
<evidence type="ECO:0000256" key="6">
    <source>
        <dbReference type="PROSITE-ProRule" id="PRU01016"/>
    </source>
</evidence>
<evidence type="ECO:0000313" key="8">
    <source>
        <dbReference type="EMBL" id="SCG79280.1"/>
    </source>
</evidence>
<dbReference type="InterPro" id="IPR050750">
    <property type="entry name" value="C5-MTase"/>
</dbReference>
<dbReference type="NCBIfam" id="TIGR00675">
    <property type="entry name" value="dcm"/>
    <property type="match status" value="1"/>
</dbReference>
<dbReference type="STRING" id="745366.GA0070213_12540"/>
<evidence type="ECO:0000313" key="9">
    <source>
        <dbReference type="Proteomes" id="UP000199360"/>
    </source>
</evidence>
<dbReference type="Gene3D" id="3.40.50.150">
    <property type="entry name" value="Vaccinia Virus protein VP39"/>
    <property type="match status" value="1"/>
</dbReference>
<dbReference type="GO" id="GO:0003886">
    <property type="term" value="F:DNA (cytosine-5-)-methyltransferase activity"/>
    <property type="evidence" value="ECO:0007669"/>
    <property type="project" value="UniProtKB-EC"/>
</dbReference>
<keyword evidence="5" id="KW-0680">Restriction system</keyword>
<dbReference type="InterPro" id="IPR001525">
    <property type="entry name" value="C5_MeTfrase"/>
</dbReference>
<dbReference type="RefSeq" id="WP_245716622.1">
    <property type="nucleotide sequence ID" value="NZ_FMDM01000025.1"/>
</dbReference>
<sequence length="381" mass="42196">MIDQPVEAAQTGIRAVEFFAGIGLVREALEPLGVDVVWANDIKKAKRDIYAANHDASHFQLDDIRDVTAKDLPSDIELATSSFPCVDLSLAGNRRGLVGSQSGMFWQFARVLEEMHEQRPRVVLLENVPGFATSHGGKDLSAALMQMSELGYSCDVIAVDARHFVPQSRRRMFIVGIAGDAAPGAKSGIPPLSDVRPRWVQRVHALHQHLHMHYLPLPQLPEGPQDLSNVVEKMNGRDPRWWGHNRLAAFVESMSPLQTARMEALRDSEEISWRTAYRRRRNGDSMWELRRDAIGGCLRTTGGGSSKQALVELGNGEMRARWMTPLEYARMMGAGSYTITAGTPNQALFGFGDAVVVDVISWIGQHYLLPVLRPQNGLQAA</sequence>
<dbReference type="GO" id="GO:0032259">
    <property type="term" value="P:methylation"/>
    <property type="evidence" value="ECO:0007669"/>
    <property type="project" value="UniProtKB-KW"/>
</dbReference>
<gene>
    <name evidence="8" type="ORF">GA0070213_12540</name>
</gene>
<dbReference type="GO" id="GO:0009307">
    <property type="term" value="P:DNA restriction-modification system"/>
    <property type="evidence" value="ECO:0007669"/>
    <property type="project" value="UniProtKB-KW"/>
</dbReference>
<dbReference type="InterPro" id="IPR029063">
    <property type="entry name" value="SAM-dependent_MTases_sf"/>
</dbReference>
<evidence type="ECO:0000256" key="3">
    <source>
        <dbReference type="ARBA" id="ARBA00022679"/>
    </source>
</evidence>
<dbReference type="PROSITE" id="PS51679">
    <property type="entry name" value="SAM_MT_C5"/>
    <property type="match status" value="1"/>
</dbReference>
<dbReference type="PANTHER" id="PTHR46098">
    <property type="entry name" value="TRNA (CYTOSINE(38)-C(5))-METHYLTRANSFERASE"/>
    <property type="match status" value="1"/>
</dbReference>
<dbReference type="EMBL" id="FMDM01000025">
    <property type="protein sequence ID" value="SCG79280.1"/>
    <property type="molecule type" value="Genomic_DNA"/>
</dbReference>
<dbReference type="PANTHER" id="PTHR46098:SF1">
    <property type="entry name" value="TRNA (CYTOSINE(38)-C(5))-METHYLTRANSFERASE"/>
    <property type="match status" value="1"/>
</dbReference>
<keyword evidence="3 6" id="KW-0808">Transferase</keyword>
<dbReference type="PRINTS" id="PR00105">
    <property type="entry name" value="C5METTRFRASE"/>
</dbReference>